<dbReference type="EMBL" id="RQVR01000012">
    <property type="protein sequence ID" value="RRJ90232.1"/>
    <property type="molecule type" value="Genomic_DNA"/>
</dbReference>
<proteinExistence type="predicted"/>
<comment type="caution">
    <text evidence="2">The sequence shown here is derived from an EMBL/GenBank/DDBJ whole genome shotgun (WGS) entry which is preliminary data.</text>
</comment>
<reference evidence="2 3" key="1">
    <citation type="submission" date="2018-11" db="EMBL/GenBank/DDBJ databases">
        <title>Flavobacterium sp. nov., YIM 102600 draft genome.</title>
        <authorList>
            <person name="Li G."/>
            <person name="Jiang Y."/>
        </authorList>
    </citation>
    <scope>NUCLEOTIDE SEQUENCE [LARGE SCALE GENOMIC DNA]</scope>
    <source>
        <strain evidence="2 3">YIM 102600</strain>
    </source>
</reference>
<keyword evidence="3" id="KW-1185">Reference proteome</keyword>
<keyword evidence="1" id="KW-0812">Transmembrane</keyword>
<evidence type="ECO:0000313" key="3">
    <source>
        <dbReference type="Proteomes" id="UP000271937"/>
    </source>
</evidence>
<protein>
    <submittedName>
        <fullName evidence="2">Uncharacterized protein</fullName>
    </submittedName>
</protein>
<dbReference type="OrthoDB" id="677537at2"/>
<name>A0A3P3W565_9FLAO</name>
<dbReference type="Proteomes" id="UP000271937">
    <property type="component" value="Unassembled WGS sequence"/>
</dbReference>
<sequence length="64" mass="6920">MNLKRIFGTILTTLGIIGLIYAAYLFINVSGGTQSYKMLAIYGVLGLIFFVSGIGLIKTTKDES</sequence>
<dbReference type="RefSeq" id="WP_125013187.1">
    <property type="nucleotide sequence ID" value="NZ_RQVR01000012.1"/>
</dbReference>
<feature type="transmembrane region" description="Helical" evidence="1">
    <location>
        <begin position="39"/>
        <end position="57"/>
    </location>
</feature>
<gene>
    <name evidence="2" type="ORF">EG849_11275</name>
</gene>
<keyword evidence="1" id="KW-1133">Transmembrane helix</keyword>
<accession>A0A3P3W565</accession>
<keyword evidence="1" id="KW-0472">Membrane</keyword>
<dbReference type="AlphaFoldDB" id="A0A3P3W565"/>
<evidence type="ECO:0000313" key="2">
    <source>
        <dbReference type="EMBL" id="RRJ90232.1"/>
    </source>
</evidence>
<evidence type="ECO:0000256" key="1">
    <source>
        <dbReference type="SAM" id="Phobius"/>
    </source>
</evidence>
<organism evidence="2 3">
    <name type="scientific">Flavobacterium macacae</name>
    <dbReference type="NCBI Taxonomy" id="2488993"/>
    <lineage>
        <taxon>Bacteria</taxon>
        <taxon>Pseudomonadati</taxon>
        <taxon>Bacteroidota</taxon>
        <taxon>Flavobacteriia</taxon>
        <taxon>Flavobacteriales</taxon>
        <taxon>Flavobacteriaceae</taxon>
        <taxon>Flavobacterium</taxon>
    </lineage>
</organism>
<feature type="transmembrane region" description="Helical" evidence="1">
    <location>
        <begin position="6"/>
        <end position="27"/>
    </location>
</feature>